<dbReference type="SUPFAM" id="SSF53756">
    <property type="entry name" value="UDP-Glycosyltransferase/glycogen phosphorylase"/>
    <property type="match status" value="1"/>
</dbReference>
<organism evidence="1 2">
    <name type="scientific">Lutibacter oricola</name>
    <dbReference type="NCBI Taxonomy" id="762486"/>
    <lineage>
        <taxon>Bacteria</taxon>
        <taxon>Pseudomonadati</taxon>
        <taxon>Bacteroidota</taxon>
        <taxon>Flavobacteriia</taxon>
        <taxon>Flavobacteriales</taxon>
        <taxon>Flavobacteriaceae</taxon>
        <taxon>Lutibacter</taxon>
    </lineage>
</organism>
<evidence type="ECO:0000313" key="1">
    <source>
        <dbReference type="EMBL" id="SDX09138.1"/>
    </source>
</evidence>
<protein>
    <submittedName>
        <fullName evidence="1">Uncharacterized protein</fullName>
    </submittedName>
</protein>
<dbReference type="EMBL" id="FNNJ01000003">
    <property type="protein sequence ID" value="SDX09138.1"/>
    <property type="molecule type" value="Genomic_DNA"/>
</dbReference>
<gene>
    <name evidence="1" type="ORF">SAMN05444411_10372</name>
</gene>
<name>A0A1H2YWL6_9FLAO</name>
<dbReference type="OrthoDB" id="1094459at2"/>
<dbReference type="Gene3D" id="3.40.50.2000">
    <property type="entry name" value="Glycogen Phosphorylase B"/>
    <property type="match status" value="1"/>
</dbReference>
<sequence>MKFSTTLSKHINIVSFDVPYPPNYGGVIDVFFKIKALYQLGIKITLHTFEYGRGEAFELNKYCENVYYYKRTKNINQLISSLPFIVKSRKDLNLIQNLKSNNYPILFEGLHTTFPILKLPLKNRNILVRSHNIEHHYYLGLSKSEPSVLKKVYFLIEALKLKKHQSILNKGNYVLSISKKEDNYLKKELDTNIEYIPAFHQNSTITSLAGKGDYALYHGDLSVGDNIKACKYLCEIFSNINYNLIIAGNTNNKKLIGNFKKYSNIKLIHKIDNKQLNNLIINAHINILPTFQNTGIKLKLINALFNGRFCLVNNAMIENTGLENLCETANTKHEFQKQIKNLFQKEFSEKEIEKRKHSLVDFNNIENAKKIIALLD</sequence>
<proteinExistence type="predicted"/>
<dbReference type="RefSeq" id="WP_090122131.1">
    <property type="nucleotide sequence ID" value="NZ_FNNJ01000003.1"/>
</dbReference>
<evidence type="ECO:0000313" key="2">
    <source>
        <dbReference type="Proteomes" id="UP000199595"/>
    </source>
</evidence>
<dbReference type="AlphaFoldDB" id="A0A1H2YWL6"/>
<reference evidence="1 2" key="1">
    <citation type="submission" date="2016-10" db="EMBL/GenBank/DDBJ databases">
        <authorList>
            <person name="de Groot N.N."/>
        </authorList>
    </citation>
    <scope>NUCLEOTIDE SEQUENCE [LARGE SCALE GENOMIC DNA]</scope>
    <source>
        <strain evidence="1 2">DSM 24956</strain>
    </source>
</reference>
<dbReference type="Proteomes" id="UP000199595">
    <property type="component" value="Unassembled WGS sequence"/>
</dbReference>
<dbReference type="Pfam" id="PF13692">
    <property type="entry name" value="Glyco_trans_1_4"/>
    <property type="match status" value="1"/>
</dbReference>
<keyword evidence="2" id="KW-1185">Reference proteome</keyword>
<dbReference type="STRING" id="762486.SAMN05444411_10372"/>
<accession>A0A1H2YWL6</accession>